<evidence type="ECO:0000256" key="3">
    <source>
        <dbReference type="ARBA" id="ARBA00023274"/>
    </source>
</evidence>
<evidence type="ECO:0000256" key="2">
    <source>
        <dbReference type="ARBA" id="ARBA00022980"/>
    </source>
</evidence>
<dbReference type="PRINTS" id="PR00061">
    <property type="entry name" value="RIBOSOMALL19"/>
</dbReference>
<dbReference type="InterPro" id="IPR001857">
    <property type="entry name" value="Ribosomal_bL19"/>
</dbReference>
<comment type="function">
    <text evidence="5 6">This protein is located at the 30S-50S ribosomal subunit interface and may play a role in the structure and function of the aminoacyl-tRNA binding site.</text>
</comment>
<evidence type="ECO:0000256" key="1">
    <source>
        <dbReference type="ARBA" id="ARBA00005781"/>
    </source>
</evidence>
<evidence type="ECO:0000256" key="4">
    <source>
        <dbReference type="ARBA" id="ARBA00035171"/>
    </source>
</evidence>
<dbReference type="InterPro" id="IPR008991">
    <property type="entry name" value="Translation_prot_SH3-like_sf"/>
</dbReference>
<dbReference type="PANTHER" id="PTHR15680:SF9">
    <property type="entry name" value="LARGE RIBOSOMAL SUBUNIT PROTEIN BL19M"/>
    <property type="match status" value="1"/>
</dbReference>
<dbReference type="NCBIfam" id="TIGR01024">
    <property type="entry name" value="rplS_bact"/>
    <property type="match status" value="1"/>
</dbReference>
<evidence type="ECO:0000256" key="6">
    <source>
        <dbReference type="RuleBase" id="RU000559"/>
    </source>
</evidence>
<dbReference type="InterPro" id="IPR038657">
    <property type="entry name" value="Ribosomal_bL19_sf"/>
</dbReference>
<evidence type="ECO:0000313" key="7">
    <source>
        <dbReference type="EMBL" id="BDB96146.1"/>
    </source>
</evidence>
<sequence length="129" mass="14635">MSRAVLLDKFNSGQIAQLCEGRLDDQFSPGDAVRVHVKISEGDRERVQKFEGVCIARRNAGLHSTFCIRRVADGGVGVERVFQLYSPKISKIENVRRGKVRRSKIYYMRGLSGKKARIKEKKDKIVQQA</sequence>
<dbReference type="PIRSF" id="PIRSF002191">
    <property type="entry name" value="Ribosomal_L19"/>
    <property type="match status" value="1"/>
</dbReference>
<gene>
    <name evidence="5" type="primary">rplS</name>
    <name evidence="7" type="ORF">HYD_2790</name>
</gene>
<protein>
    <recommendedName>
        <fullName evidence="4 5">Large ribosomal subunit protein bL19</fullName>
    </recommendedName>
</protein>
<accession>A0ABM7V8M9</accession>
<dbReference type="PANTHER" id="PTHR15680">
    <property type="entry name" value="RIBOSOMAL PROTEIN L19"/>
    <property type="match status" value="1"/>
</dbReference>
<comment type="similarity">
    <text evidence="1 5 6">Belongs to the bacterial ribosomal protein bL19 family.</text>
</comment>
<dbReference type="EMBL" id="AP025225">
    <property type="protein sequence ID" value="BDB96146.1"/>
    <property type="molecule type" value="Genomic_DNA"/>
</dbReference>
<keyword evidence="2 5" id="KW-0689">Ribosomal protein</keyword>
<evidence type="ECO:0000313" key="8">
    <source>
        <dbReference type="Proteomes" id="UP001320209"/>
    </source>
</evidence>
<dbReference type="Gene3D" id="2.30.30.790">
    <property type="match status" value="1"/>
</dbReference>
<organism evidence="7 8">
    <name type="scientific">Candidatus Hydrogenosomobacter endosymbioticus</name>
    <dbReference type="NCBI Taxonomy" id="2558174"/>
    <lineage>
        <taxon>Bacteria</taxon>
        <taxon>Pseudomonadati</taxon>
        <taxon>Pseudomonadota</taxon>
        <taxon>Alphaproteobacteria</taxon>
        <taxon>Holosporales</taxon>
        <taxon>Holosporaceae</taxon>
        <taxon>Candidatus Hydrogenosomobacter</taxon>
    </lineage>
</organism>
<proteinExistence type="inferred from homology"/>
<evidence type="ECO:0000256" key="5">
    <source>
        <dbReference type="HAMAP-Rule" id="MF_00402"/>
    </source>
</evidence>
<dbReference type="Proteomes" id="UP001320209">
    <property type="component" value="Chromosome"/>
</dbReference>
<keyword evidence="3 5" id="KW-0687">Ribonucleoprotein</keyword>
<name>A0ABM7V8M9_9PROT</name>
<dbReference type="HAMAP" id="MF_00402">
    <property type="entry name" value="Ribosomal_bL19"/>
    <property type="match status" value="1"/>
</dbReference>
<reference evidence="7" key="1">
    <citation type="submission" date="2021-10" db="EMBL/GenBank/DDBJ databases">
        <title>Genome Sequence of The Candidatus Hydrogeosomobacter endosymbioticus, an Intracellular Bacterial Symbiont of the Anaerobic Ciliate GW7.</title>
        <authorList>
            <person name="Shiohama Y."/>
            <person name="Shinzato N."/>
        </authorList>
    </citation>
    <scope>NUCLEOTIDE SEQUENCE [LARGE SCALE GENOMIC DNA]</scope>
    <source>
        <strain evidence="7">200920</strain>
    </source>
</reference>
<dbReference type="Pfam" id="PF01245">
    <property type="entry name" value="Ribosomal_L19"/>
    <property type="match status" value="1"/>
</dbReference>
<dbReference type="SUPFAM" id="SSF50104">
    <property type="entry name" value="Translation proteins SH3-like domain"/>
    <property type="match status" value="1"/>
</dbReference>
<keyword evidence="8" id="KW-1185">Reference proteome</keyword>